<keyword evidence="1" id="KW-0732">Signal</keyword>
<sequence length="179" mass="18971">MTARIITVRTTMKTLRLIFSLIAFSSSVTYAETATDTQTLTLTVPLVALIDVEDISPTFTFIAPTNAGEGFTGSTTPANNMPLVAISSNNPNAKLNVKVSTNLNDENVVLKLNNISSNLGTCIGNLSVTTSDQKFCDIGMLKTTSGKILINADTGFGSGGGMIPYGEYTTNIIYTLTQN</sequence>
<proteinExistence type="predicted"/>
<evidence type="ECO:0000313" key="2">
    <source>
        <dbReference type="EMBL" id="OQX16051.1"/>
    </source>
</evidence>
<evidence type="ECO:0000313" key="3">
    <source>
        <dbReference type="Proteomes" id="UP000192491"/>
    </source>
</evidence>
<feature type="signal peptide" evidence="1">
    <location>
        <begin position="1"/>
        <end position="31"/>
    </location>
</feature>
<name>A0A1Y1QXC1_9GAMM</name>
<dbReference type="EMBL" id="MTEJ01000008">
    <property type="protein sequence ID" value="OQX16051.1"/>
    <property type="molecule type" value="Genomic_DNA"/>
</dbReference>
<gene>
    <name evidence="2" type="ORF">BWK73_05050</name>
</gene>
<feature type="chain" id="PRO_5013118682" evidence="1">
    <location>
        <begin position="32"/>
        <end position="179"/>
    </location>
</feature>
<comment type="caution">
    <text evidence="2">The sequence shown here is derived from an EMBL/GenBank/DDBJ whole genome shotgun (WGS) entry which is preliminary data.</text>
</comment>
<evidence type="ECO:0000256" key="1">
    <source>
        <dbReference type="SAM" id="SignalP"/>
    </source>
</evidence>
<reference evidence="2 3" key="1">
    <citation type="submission" date="2017-01" db="EMBL/GenBank/DDBJ databases">
        <title>Novel large sulfur bacteria in the metagenomes of groundwater-fed chemosynthetic microbial mats in the Lake Huron basin.</title>
        <authorList>
            <person name="Sharrar A.M."/>
            <person name="Flood B.E."/>
            <person name="Bailey J.V."/>
            <person name="Jones D.S."/>
            <person name="Biddanda B."/>
            <person name="Ruberg S.A."/>
            <person name="Marcus D.N."/>
            <person name="Dick G.J."/>
        </authorList>
    </citation>
    <scope>NUCLEOTIDE SEQUENCE [LARGE SCALE GENOMIC DNA]</scope>
    <source>
        <strain evidence="2">A8</strain>
    </source>
</reference>
<protein>
    <submittedName>
        <fullName evidence="2">Uncharacterized protein</fullName>
    </submittedName>
</protein>
<dbReference type="Proteomes" id="UP000192491">
    <property type="component" value="Unassembled WGS sequence"/>
</dbReference>
<accession>A0A1Y1QXC1</accession>
<dbReference type="AlphaFoldDB" id="A0A1Y1QXC1"/>
<organism evidence="2 3">
    <name type="scientific">Thiothrix lacustris</name>
    <dbReference type="NCBI Taxonomy" id="525917"/>
    <lineage>
        <taxon>Bacteria</taxon>
        <taxon>Pseudomonadati</taxon>
        <taxon>Pseudomonadota</taxon>
        <taxon>Gammaproteobacteria</taxon>
        <taxon>Thiotrichales</taxon>
        <taxon>Thiotrichaceae</taxon>
        <taxon>Thiothrix</taxon>
    </lineage>
</organism>